<reference evidence="5" key="1">
    <citation type="submission" date="2020-07" db="EMBL/GenBank/DDBJ databases">
        <authorList>
            <person name="Lin J."/>
        </authorList>
    </citation>
    <scope>NUCLEOTIDE SEQUENCE</scope>
</reference>
<name>A0A6V7PXW0_ANACO</name>
<evidence type="ECO:0000256" key="3">
    <source>
        <dbReference type="SAM" id="Coils"/>
    </source>
</evidence>
<feature type="region of interest" description="Disordered" evidence="4">
    <location>
        <begin position="940"/>
        <end position="1069"/>
    </location>
</feature>
<evidence type="ECO:0008006" key="6">
    <source>
        <dbReference type="Google" id="ProtNLM"/>
    </source>
</evidence>
<feature type="compositionally biased region" description="Polar residues" evidence="4">
    <location>
        <begin position="946"/>
        <end position="957"/>
    </location>
</feature>
<evidence type="ECO:0000256" key="2">
    <source>
        <dbReference type="ARBA" id="ARBA00023054"/>
    </source>
</evidence>
<feature type="compositionally biased region" description="Basic and acidic residues" evidence="4">
    <location>
        <begin position="1"/>
        <end position="13"/>
    </location>
</feature>
<dbReference type="Pfam" id="PF05911">
    <property type="entry name" value="FPP"/>
    <property type="match status" value="1"/>
</dbReference>
<feature type="region of interest" description="Disordered" evidence="4">
    <location>
        <begin position="519"/>
        <end position="542"/>
    </location>
</feature>
<evidence type="ECO:0000256" key="4">
    <source>
        <dbReference type="SAM" id="MobiDB-lite"/>
    </source>
</evidence>
<dbReference type="PANTHER" id="PTHR31580:SF4">
    <property type="entry name" value="FILAMENT-LIKE PLANT PROTEIN 6"/>
    <property type="match status" value="1"/>
</dbReference>
<dbReference type="EMBL" id="LR862153">
    <property type="protein sequence ID" value="CAD1835486.1"/>
    <property type="molecule type" value="Genomic_DNA"/>
</dbReference>
<feature type="compositionally biased region" description="Polar residues" evidence="4">
    <location>
        <begin position="993"/>
        <end position="1019"/>
    </location>
</feature>
<feature type="region of interest" description="Disordered" evidence="4">
    <location>
        <begin position="312"/>
        <end position="344"/>
    </location>
</feature>
<gene>
    <name evidence="5" type="ORF">CB5_LOCUS18697</name>
</gene>
<feature type="compositionally biased region" description="Polar residues" evidence="4">
    <location>
        <begin position="533"/>
        <end position="542"/>
    </location>
</feature>
<proteinExistence type="inferred from homology"/>
<feature type="region of interest" description="Disordered" evidence="4">
    <location>
        <begin position="752"/>
        <end position="774"/>
    </location>
</feature>
<feature type="compositionally biased region" description="Low complexity" evidence="4">
    <location>
        <begin position="1020"/>
        <end position="1030"/>
    </location>
</feature>
<dbReference type="InterPro" id="IPR008587">
    <property type="entry name" value="FPP_plant"/>
</dbReference>
<feature type="compositionally biased region" description="Polar residues" evidence="4">
    <location>
        <begin position="423"/>
        <end position="437"/>
    </location>
</feature>
<feature type="coiled-coil region" evidence="3">
    <location>
        <begin position="345"/>
        <end position="407"/>
    </location>
</feature>
<dbReference type="AlphaFoldDB" id="A0A6V7PXW0"/>
<feature type="coiled-coil region" evidence="3">
    <location>
        <begin position="780"/>
        <end position="929"/>
    </location>
</feature>
<feature type="coiled-coil region" evidence="3">
    <location>
        <begin position="54"/>
        <end position="81"/>
    </location>
</feature>
<protein>
    <recommendedName>
        <fullName evidence="6">Filament-like plant protein 4</fullName>
    </recommendedName>
</protein>
<accession>A0A6V7PXW0</accession>
<feature type="compositionally biased region" description="Polar residues" evidence="4">
    <location>
        <begin position="14"/>
        <end position="42"/>
    </location>
</feature>
<feature type="coiled-coil region" evidence="3">
    <location>
        <begin position="164"/>
        <end position="233"/>
    </location>
</feature>
<feature type="region of interest" description="Disordered" evidence="4">
    <location>
        <begin position="1"/>
        <end position="42"/>
    </location>
</feature>
<keyword evidence="2 3" id="KW-0175">Coiled coil</keyword>
<evidence type="ECO:0000256" key="1">
    <source>
        <dbReference type="ARBA" id="ARBA00005921"/>
    </source>
</evidence>
<evidence type="ECO:0000313" key="5">
    <source>
        <dbReference type="EMBL" id="CAD1835486.1"/>
    </source>
</evidence>
<organism evidence="5">
    <name type="scientific">Ananas comosus var. bracteatus</name>
    <name type="common">red pineapple</name>
    <dbReference type="NCBI Taxonomy" id="296719"/>
    <lineage>
        <taxon>Eukaryota</taxon>
        <taxon>Viridiplantae</taxon>
        <taxon>Streptophyta</taxon>
        <taxon>Embryophyta</taxon>
        <taxon>Tracheophyta</taxon>
        <taxon>Spermatophyta</taxon>
        <taxon>Magnoliopsida</taxon>
        <taxon>Liliopsida</taxon>
        <taxon>Poales</taxon>
        <taxon>Bromeliaceae</taxon>
        <taxon>Bromelioideae</taxon>
        <taxon>Ananas</taxon>
    </lineage>
</organism>
<sequence>MDRRWPWKKKSSEKASTADSLNATLPSLDGNQADQENSKTVSHVQISPETYAYFTDLEEQVKILNEKVGVLNEKLSAAESEMTTKETLVKQHAKVAEEAVSGWEKAEAEATVLKHQLETVTLSKLAAEERSAHLDGALKECMKQIRNVKEESEQKLHDVVFAKTKQWEKVKAEFEAKIVDFEQELLRASAENAALSRSLHERSNLLMKISEEKSQAEAEIELLKSSIQSSEREINSFKYELHVISKELEIRNEEKNMSVRSADVANKQHLEDVKKISKLEAECQRLRGLVRKKLPGPAAIAQMKLEVENLGRDFGENNRLRRSPAKSSSPHPTSPPPPDFSLENLNHFQKENEFLTARLLTMEEETKLLKEALSKRNSELQASRNMCAKTTSKLRSLEMQLVGLNQQKCPSGTNMDIQFDGPLSQNGSNPPSLTSMSEDGVDDEGSCSESWATALMSELSQFKKEKYGGKGNKTENSNHLELMDDFLEMERLACLSADSNDKMKTENASTALMVAMKSDENGKESIPPLPFESPSSSTNPKQIGSPLLKLQSRIASTFDSHDLKNDVGKVLENIRSILKDIQDELPQNSESCISDEPSKCHEEMEEVTERETPLKEGGNLENGTKDGIDQELRNAISQIHEFVTLLGKEAMEIQGRPSDYNGLCEKIEQFSTSVEKVLSNEKSLYDIIIALSQVLSETSELNFIMSSDKANEGENNNLDCVDKVTLLENKVAVHEKPMKENYSELCSLMPHSSSDPEFEGPSGSGFELKSTVPNCPPDDYEQLKNEKKNMEVELAKCNEMLEHTKLQLGEMEQNLAEVNSQLAASEKSNSLADTQLKCMAESYKSLESRTSELEAELNSLLTKIESLTSELLEERQSHQEDLAKYKDLQEQMERIEKNSMSVDGDIDIKSKQETEIAAAAEKLAECQETILLLGRQLQALRPPAEPTSSSPNNNNRYQTDDDNFEDEPGPSGIFRLATHSPQPSDQYEFENAASPNITQRGAESPRNGCSVQKSPSDTESSPFSNSPISSKRQKHRSSRSPSAAAVSNPLPEKHGRGFSRFFSKGKSEH</sequence>
<feature type="region of interest" description="Disordered" evidence="4">
    <location>
        <begin position="423"/>
        <end position="446"/>
    </location>
</feature>
<dbReference type="PANTHER" id="PTHR31580">
    <property type="entry name" value="FILAMENT-LIKE PLANT PROTEIN 4"/>
    <property type="match status" value="1"/>
</dbReference>
<comment type="similarity">
    <text evidence="1">Belongs to the FPP family.</text>
</comment>